<evidence type="ECO:0000313" key="1">
    <source>
        <dbReference type="EMBL" id="MDO8167976.1"/>
    </source>
</evidence>
<keyword evidence="2" id="KW-1185">Reference proteome</keyword>
<comment type="caution">
    <text evidence="1">The sequence shown here is derived from an EMBL/GenBank/DDBJ whole genome shotgun (WGS) entry which is preliminary data.</text>
</comment>
<dbReference type="EMBL" id="JAOSID010000002">
    <property type="protein sequence ID" value="MDO8167976.1"/>
    <property type="molecule type" value="Genomic_DNA"/>
</dbReference>
<sequence length="43" mass="5145">MFTKVYRKKFQKHKIILVTANDVFSYLAKENNFTLYSIQDIST</sequence>
<dbReference type="Gene3D" id="3.40.50.1980">
    <property type="entry name" value="Nitrogenase molybdenum iron protein domain"/>
    <property type="match status" value="1"/>
</dbReference>
<protein>
    <submittedName>
        <fullName evidence="1">Uncharacterized protein</fullName>
    </submittedName>
</protein>
<dbReference type="Proteomes" id="UP001172036">
    <property type="component" value="Unassembled WGS sequence"/>
</dbReference>
<gene>
    <name evidence="1" type="ORF">OC680_00565</name>
</gene>
<proteinExistence type="predicted"/>
<dbReference type="RefSeq" id="WP_304515181.1">
    <property type="nucleotide sequence ID" value="NZ_JAOSID010000002.1"/>
</dbReference>
<name>A0ABT9DEI1_9MOLU</name>
<reference evidence="1 2" key="1">
    <citation type="journal article" date="2023" name="Int. J. Syst. Evol. Microbiol.">
        <title>The observation of taxonomic boundaries for the 16SrII and 16SrXXV phytoplasmas using genome-based delimitation.</title>
        <authorList>
            <person name="Rodrigues Jardim B."/>
            <person name="Tran-Nguyen L.T.T."/>
            <person name="Gambley C."/>
            <person name="Al-Sadi A.M."/>
            <person name="Al-Subhi A.M."/>
            <person name="Foissac X."/>
            <person name="Salar P."/>
            <person name="Cai H."/>
            <person name="Yang J.Y."/>
            <person name="Davis R."/>
            <person name="Jones L."/>
            <person name="Rodoni B."/>
            <person name="Constable F.E."/>
        </authorList>
    </citation>
    <scope>NUCLEOTIDE SEQUENCE [LARGE SCALE GENOMIC DNA]</scope>
    <source>
        <strain evidence="1">BAWM-155c</strain>
    </source>
</reference>
<accession>A0ABT9DEI1</accession>
<evidence type="ECO:0000313" key="2">
    <source>
        <dbReference type="Proteomes" id="UP001172036"/>
    </source>
</evidence>
<organism evidence="1 2">
    <name type="scientific">Candidatus Phytoplasma melaleucae</name>
    <dbReference type="NCBI Taxonomy" id="2982630"/>
    <lineage>
        <taxon>Bacteria</taxon>
        <taxon>Bacillati</taxon>
        <taxon>Mycoplasmatota</taxon>
        <taxon>Mollicutes</taxon>
        <taxon>Acholeplasmatales</taxon>
        <taxon>Acholeplasmataceae</taxon>
        <taxon>Candidatus Phytoplasma</taxon>
    </lineage>
</organism>